<dbReference type="RefSeq" id="WP_030843685.1">
    <property type="nucleotide sequence ID" value="NZ_JBHYUY010000001.1"/>
</dbReference>
<dbReference type="EMBL" id="MQUR01000057">
    <property type="protein sequence ID" value="OLZ62541.1"/>
    <property type="molecule type" value="Genomic_DNA"/>
</dbReference>
<evidence type="ECO:0000313" key="1">
    <source>
        <dbReference type="EMBL" id="OLZ62541.1"/>
    </source>
</evidence>
<keyword evidence="2" id="KW-1185">Reference proteome</keyword>
<organism evidence="1 2">
    <name type="scientific">Streptomyces amritsarensis</name>
    <dbReference type="NCBI Taxonomy" id="681158"/>
    <lineage>
        <taxon>Bacteria</taxon>
        <taxon>Bacillati</taxon>
        <taxon>Actinomycetota</taxon>
        <taxon>Actinomycetes</taxon>
        <taxon>Kitasatosporales</taxon>
        <taxon>Streptomycetaceae</taxon>
        <taxon>Streptomyces</taxon>
    </lineage>
</organism>
<reference evidence="1 2" key="1">
    <citation type="submission" date="2016-01" db="EMBL/GenBank/DDBJ databases">
        <title>Streptomyces amritsarensis strain MTCC 11845 genome sequencing and assembly.</title>
        <authorList>
            <person name="Sharma D."/>
            <person name="Nair G.R."/>
            <person name="Kaur G."/>
            <person name="Manhas R.K."/>
            <person name="Mayilraj S."/>
        </authorList>
    </citation>
    <scope>NUCLEOTIDE SEQUENCE [LARGE SCALE GENOMIC DNA]</scope>
    <source>
        <strain evidence="1 2">MTCC 11845</strain>
    </source>
</reference>
<gene>
    <name evidence="1" type="ORF">AVW11_22670</name>
</gene>
<dbReference type="Proteomes" id="UP000187151">
    <property type="component" value="Unassembled WGS sequence"/>
</dbReference>
<dbReference type="Pfam" id="PF03013">
    <property type="entry name" value="Pyr_excise"/>
    <property type="match status" value="1"/>
</dbReference>
<comment type="caution">
    <text evidence="1">The sequence shown here is derived from an EMBL/GenBank/DDBJ whole genome shotgun (WGS) entry which is preliminary data.</text>
</comment>
<accession>A0ABX3G0Y2</accession>
<sequence>MQTFLPFPSFGDSAAVLDVRRLGKQRVEALQVLRGLIVPGYGWRRHPAVRMWAGYEEALVRYGLDVCRKWTAEGRGDTCAVTLVRDFRAWLPGGEPRTQEQLAADGDLPPWLGVPDFHRSHQSALVRKDPDFYRPRFPEVADDLPYLWPASDRDTGTR</sequence>
<name>A0ABX3G0Y2_9ACTN</name>
<proteinExistence type="predicted"/>
<evidence type="ECO:0000313" key="2">
    <source>
        <dbReference type="Proteomes" id="UP000187151"/>
    </source>
</evidence>
<protein>
    <submittedName>
        <fullName evidence="1">Cytoplasmic protein</fullName>
    </submittedName>
</protein>
<dbReference type="NCBIfam" id="NF038085">
    <property type="entry name" value="MSMEG_6728_fam"/>
    <property type="match status" value="1"/>
</dbReference>
<dbReference type="InterPro" id="IPR004260">
    <property type="entry name" value="Pyr-dimer_DNA_glycosylase"/>
</dbReference>